<dbReference type="EMBL" id="UYSU01037229">
    <property type="protein sequence ID" value="VDL98770.1"/>
    <property type="molecule type" value="Genomic_DNA"/>
</dbReference>
<dbReference type="STRING" id="70667.A0A3P7CMX5"/>
<accession>A0A3P7CMX5</accession>
<dbReference type="GO" id="GO:0016197">
    <property type="term" value="P:endosomal transport"/>
    <property type="evidence" value="ECO:0007669"/>
    <property type="project" value="TreeGrafter"/>
</dbReference>
<dbReference type="Proteomes" id="UP000275846">
    <property type="component" value="Unassembled WGS sequence"/>
</dbReference>
<evidence type="ECO:0000256" key="1">
    <source>
        <dbReference type="ARBA" id="ARBA00007133"/>
    </source>
</evidence>
<dbReference type="PANTHER" id="PTHR13073">
    <property type="entry name" value="BLOC-1 COMPLEX SUBUNIT 1"/>
    <property type="match status" value="1"/>
</dbReference>
<organism evidence="3 4">
    <name type="scientific">Schistocephalus solidus</name>
    <name type="common">Tapeworm</name>
    <dbReference type="NCBI Taxonomy" id="70667"/>
    <lineage>
        <taxon>Eukaryota</taxon>
        <taxon>Metazoa</taxon>
        <taxon>Spiralia</taxon>
        <taxon>Lophotrochozoa</taxon>
        <taxon>Platyhelminthes</taxon>
        <taxon>Cestoda</taxon>
        <taxon>Eucestoda</taxon>
        <taxon>Diphyllobothriidea</taxon>
        <taxon>Diphyllobothriidae</taxon>
        <taxon>Schistocephalus</taxon>
    </lineage>
</organism>
<keyword evidence="4" id="KW-1185">Reference proteome</keyword>
<dbReference type="PANTHER" id="PTHR13073:SF0">
    <property type="entry name" value="BIOGENESIS OF LYSOSOME-RELATED ORGANELLES COMPLEX 1 SUBUNIT 1"/>
    <property type="match status" value="1"/>
</dbReference>
<gene>
    <name evidence="3" type="ORF">SSLN_LOCUS12385</name>
</gene>
<dbReference type="GO" id="GO:0031083">
    <property type="term" value="C:BLOC-1 complex"/>
    <property type="evidence" value="ECO:0007669"/>
    <property type="project" value="InterPro"/>
</dbReference>
<proteinExistence type="inferred from homology"/>
<sequence length="176" mass="20041">MHASKGLAGFGDPMGDLIVDFGAVGEIAAQEREGIHRFQLSAIDIDSTEEEKFDRHLLKNVSEAYEKRLSERKAALELQRQRALEATTALVFQLSNNLNDEVSLAYRNQCRLNAEVKRLHRNAHLFTNEVNLWVKEISDFNKALKELGDVENWSRKLAVDVQILHDTLRLVDDEGQ</sequence>
<evidence type="ECO:0000313" key="4">
    <source>
        <dbReference type="Proteomes" id="UP000275846"/>
    </source>
</evidence>
<protein>
    <recommendedName>
        <fullName evidence="2">Biogenesis of lysosome-related organelles complex 1 subunit 1</fullName>
    </recommendedName>
</protein>
<dbReference type="OrthoDB" id="20018at2759"/>
<evidence type="ECO:0000313" key="3">
    <source>
        <dbReference type="EMBL" id="VDL98770.1"/>
    </source>
</evidence>
<comment type="similarity">
    <text evidence="1">Belongs to the BLOC1S1 family.</text>
</comment>
<dbReference type="Pfam" id="PF06320">
    <property type="entry name" value="GCN5L1"/>
    <property type="match status" value="1"/>
</dbReference>
<reference evidence="3 4" key="1">
    <citation type="submission" date="2018-11" db="EMBL/GenBank/DDBJ databases">
        <authorList>
            <consortium name="Pathogen Informatics"/>
        </authorList>
    </citation>
    <scope>NUCLEOTIDE SEQUENCE [LARGE SCALE GENOMIC DNA]</scope>
    <source>
        <strain evidence="3 4">NST_G2</strain>
    </source>
</reference>
<dbReference type="InterPro" id="IPR009395">
    <property type="entry name" value="BLOC1S1"/>
</dbReference>
<evidence type="ECO:0000256" key="2">
    <source>
        <dbReference type="ARBA" id="ARBA00019577"/>
    </source>
</evidence>
<dbReference type="AlphaFoldDB" id="A0A3P7CMX5"/>
<name>A0A3P7CMX5_SCHSO</name>